<gene>
    <name evidence="2" type="ordered locus">Deba_0723</name>
</gene>
<evidence type="ECO:0000313" key="3">
    <source>
        <dbReference type="Proteomes" id="UP000009047"/>
    </source>
</evidence>
<evidence type="ECO:0008006" key="4">
    <source>
        <dbReference type="Google" id="ProtNLM"/>
    </source>
</evidence>
<reference evidence="2 3" key="1">
    <citation type="journal article" date="2010" name="Stand. Genomic Sci.">
        <title>Complete genome sequence of Desulfarculus baarsii type strain (2st14).</title>
        <authorList>
            <person name="Sun H."/>
            <person name="Spring S."/>
            <person name="Lapidus A."/>
            <person name="Davenport K."/>
            <person name="Del Rio T.G."/>
            <person name="Tice H."/>
            <person name="Nolan M."/>
            <person name="Copeland A."/>
            <person name="Cheng J.F."/>
            <person name="Lucas S."/>
            <person name="Tapia R."/>
            <person name="Goodwin L."/>
            <person name="Pitluck S."/>
            <person name="Ivanova N."/>
            <person name="Pagani I."/>
            <person name="Mavromatis K."/>
            <person name="Ovchinnikova G."/>
            <person name="Pati A."/>
            <person name="Chen A."/>
            <person name="Palaniappan K."/>
            <person name="Hauser L."/>
            <person name="Chang Y.J."/>
            <person name="Jeffries C.D."/>
            <person name="Detter J.C."/>
            <person name="Han C."/>
            <person name="Rohde M."/>
            <person name="Brambilla E."/>
            <person name="Goker M."/>
            <person name="Woyke T."/>
            <person name="Bristow J."/>
            <person name="Eisen J.A."/>
            <person name="Markowitz V."/>
            <person name="Hugenholtz P."/>
            <person name="Kyrpides N.C."/>
            <person name="Klenk H.P."/>
            <person name="Land M."/>
        </authorList>
    </citation>
    <scope>NUCLEOTIDE SEQUENCE [LARGE SCALE GENOMIC DNA]</scope>
    <source>
        <strain evidence="3">ATCC 33931 / DSM 2075 / LMG 7858 / VKM B-1802 / 2st14</strain>
    </source>
</reference>
<feature type="compositionally biased region" description="Low complexity" evidence="1">
    <location>
        <begin position="31"/>
        <end position="41"/>
    </location>
</feature>
<sequence length="136" mass="14635">MSADEKGFTVVDRRPFDDQGNARAAEDGDDQAQPAAAADDPACQERKAGAKHCQMPPVEFSGLVLSLATAAMTHMGAMPQPDGQGEAEPDLVLARHSIDTLGMLKEKTAGNLSDDERRLLDNILTDLRLAYVQLCR</sequence>
<organism evidence="2 3">
    <name type="scientific">Desulfarculus baarsii (strain ATCC 33931 / DSM 2075 / LMG 7858 / VKM B-1802 / 2st14)</name>
    <dbReference type="NCBI Taxonomy" id="644282"/>
    <lineage>
        <taxon>Bacteria</taxon>
        <taxon>Pseudomonadati</taxon>
        <taxon>Thermodesulfobacteriota</taxon>
        <taxon>Desulfarculia</taxon>
        <taxon>Desulfarculales</taxon>
        <taxon>Desulfarculaceae</taxon>
        <taxon>Desulfarculus</taxon>
    </lineage>
</organism>
<dbReference type="KEGG" id="dbr:Deba_0723"/>
<dbReference type="Pfam" id="PF08899">
    <property type="entry name" value="DUF1844"/>
    <property type="match status" value="1"/>
</dbReference>
<dbReference type="STRING" id="644282.Deba_0723"/>
<evidence type="ECO:0000256" key="1">
    <source>
        <dbReference type="SAM" id="MobiDB-lite"/>
    </source>
</evidence>
<proteinExistence type="predicted"/>
<keyword evidence="3" id="KW-1185">Reference proteome</keyword>
<feature type="region of interest" description="Disordered" evidence="1">
    <location>
        <begin position="1"/>
        <end position="50"/>
    </location>
</feature>
<dbReference type="HOGENOM" id="CLU_136189_0_1_7"/>
<evidence type="ECO:0000313" key="2">
    <source>
        <dbReference type="EMBL" id="ADK84095.1"/>
    </source>
</evidence>
<dbReference type="eggNOG" id="ENOG50334IY">
    <property type="taxonomic scope" value="Bacteria"/>
</dbReference>
<dbReference type="AlphaFoldDB" id="E1QEV9"/>
<dbReference type="EMBL" id="CP002085">
    <property type="protein sequence ID" value="ADK84095.1"/>
    <property type="molecule type" value="Genomic_DNA"/>
</dbReference>
<dbReference type="RefSeq" id="WP_013257550.1">
    <property type="nucleotide sequence ID" value="NC_014365.1"/>
</dbReference>
<name>E1QEV9_DESB2</name>
<feature type="compositionally biased region" description="Basic and acidic residues" evidence="1">
    <location>
        <begin position="1"/>
        <end position="17"/>
    </location>
</feature>
<dbReference type="Proteomes" id="UP000009047">
    <property type="component" value="Chromosome"/>
</dbReference>
<protein>
    <recommendedName>
        <fullName evidence="4">DUF1844 domain-containing protein</fullName>
    </recommendedName>
</protein>
<accession>E1QEV9</accession>
<dbReference type="InterPro" id="IPR014995">
    <property type="entry name" value="DUF1844"/>
</dbReference>